<protein>
    <submittedName>
        <fullName evidence="2">Uncharacterized protein</fullName>
    </submittedName>
</protein>
<comment type="caution">
    <text evidence="2">The sequence shown here is derived from an EMBL/GenBank/DDBJ whole genome shotgun (WGS) entry which is preliminary data.</text>
</comment>
<keyword evidence="1" id="KW-0812">Transmembrane</keyword>
<feature type="transmembrane region" description="Helical" evidence="1">
    <location>
        <begin position="58"/>
        <end position="82"/>
    </location>
</feature>
<evidence type="ECO:0000256" key="1">
    <source>
        <dbReference type="SAM" id="Phobius"/>
    </source>
</evidence>
<dbReference type="EMBL" id="PNYB01000010">
    <property type="protein sequence ID" value="PMS24309.1"/>
    <property type="molecule type" value="Genomic_DNA"/>
</dbReference>
<dbReference type="AlphaFoldDB" id="A0A2N7W4I4"/>
<organism evidence="2 3">
    <name type="scientific">Trinickia soli</name>
    <dbReference type="NCBI Taxonomy" id="380675"/>
    <lineage>
        <taxon>Bacteria</taxon>
        <taxon>Pseudomonadati</taxon>
        <taxon>Pseudomonadota</taxon>
        <taxon>Betaproteobacteria</taxon>
        <taxon>Burkholderiales</taxon>
        <taxon>Burkholderiaceae</taxon>
        <taxon>Trinickia</taxon>
    </lineage>
</organism>
<dbReference type="Proteomes" id="UP000235347">
    <property type="component" value="Unassembled WGS sequence"/>
</dbReference>
<keyword evidence="1" id="KW-1133">Transmembrane helix</keyword>
<gene>
    <name evidence="2" type="ORF">C0Z19_13610</name>
</gene>
<reference evidence="2 3" key="1">
    <citation type="submission" date="2018-01" db="EMBL/GenBank/DDBJ databases">
        <title>Whole genome analyses suggest that Burkholderia sensu lato contains two further novel genera in the rhizoxinica-symbiotica group Mycetohabitans gen. nov., and Trinickia gen. nov.: implications for the evolution of diazotrophy and nodulation in the Burkholderiaceae.</title>
        <authorList>
            <person name="Estrada-de los Santos P."/>
            <person name="Palmer M."/>
            <person name="Chavez-Ramirez B."/>
            <person name="Beukes C."/>
            <person name="Steenkamp E.T."/>
            <person name="Hirsch A.M."/>
            <person name="Manyaka P."/>
            <person name="Maluk M."/>
            <person name="Lafos M."/>
            <person name="Crook M."/>
            <person name="Gross E."/>
            <person name="Simon M.F."/>
            <person name="Bueno dos Reis Junior F."/>
            <person name="Poole P.S."/>
            <person name="Venter S.N."/>
            <person name="James E.K."/>
        </authorList>
    </citation>
    <scope>NUCLEOTIDE SEQUENCE [LARGE SCALE GENOMIC DNA]</scope>
    <source>
        <strain evidence="2 3">GP25-8</strain>
    </source>
</reference>
<proteinExistence type="predicted"/>
<keyword evidence="1" id="KW-0472">Membrane</keyword>
<name>A0A2N7W4I4_9BURK</name>
<evidence type="ECO:0000313" key="2">
    <source>
        <dbReference type="EMBL" id="PMS24309.1"/>
    </source>
</evidence>
<accession>A0A2N7W4I4</accession>
<keyword evidence="3" id="KW-1185">Reference proteome</keyword>
<sequence length="88" mass="9482">MTAIAKIVLIVGLSLVLGRFVYAQDMFNVWINSAAAVRVFAPLQHAFGSIGPEDDENIMLVVVLLICLLSSTLAVFGARALIRRAGRP</sequence>
<evidence type="ECO:0000313" key="3">
    <source>
        <dbReference type="Proteomes" id="UP000235347"/>
    </source>
</evidence>